<protein>
    <submittedName>
        <fullName evidence="2">Uncharacterized protein</fullName>
    </submittedName>
</protein>
<dbReference type="EMBL" id="DF236962">
    <property type="protein sequence ID" value="GAQ78425.1"/>
    <property type="molecule type" value="Genomic_DNA"/>
</dbReference>
<reference evidence="2 3" key="1">
    <citation type="journal article" date="2014" name="Nat. Commun.">
        <title>Klebsormidium flaccidum genome reveals primary factors for plant terrestrial adaptation.</title>
        <authorList>
            <person name="Hori K."/>
            <person name="Maruyama F."/>
            <person name="Fujisawa T."/>
            <person name="Togashi T."/>
            <person name="Yamamoto N."/>
            <person name="Seo M."/>
            <person name="Sato S."/>
            <person name="Yamada T."/>
            <person name="Mori H."/>
            <person name="Tajima N."/>
            <person name="Moriyama T."/>
            <person name="Ikeuchi M."/>
            <person name="Watanabe M."/>
            <person name="Wada H."/>
            <person name="Kobayashi K."/>
            <person name="Saito M."/>
            <person name="Masuda T."/>
            <person name="Sasaki-Sekimoto Y."/>
            <person name="Mashiguchi K."/>
            <person name="Awai K."/>
            <person name="Shimojima M."/>
            <person name="Masuda S."/>
            <person name="Iwai M."/>
            <person name="Nobusawa T."/>
            <person name="Narise T."/>
            <person name="Kondo S."/>
            <person name="Saito H."/>
            <person name="Sato R."/>
            <person name="Murakawa M."/>
            <person name="Ihara Y."/>
            <person name="Oshima-Yamada Y."/>
            <person name="Ohtaka K."/>
            <person name="Satoh M."/>
            <person name="Sonobe K."/>
            <person name="Ishii M."/>
            <person name="Ohtani R."/>
            <person name="Kanamori-Sato M."/>
            <person name="Honoki R."/>
            <person name="Miyazaki D."/>
            <person name="Mochizuki H."/>
            <person name="Umetsu J."/>
            <person name="Higashi K."/>
            <person name="Shibata D."/>
            <person name="Kamiya Y."/>
            <person name="Sato N."/>
            <person name="Nakamura Y."/>
            <person name="Tabata S."/>
            <person name="Ida S."/>
            <person name="Kurokawa K."/>
            <person name="Ohta H."/>
        </authorList>
    </citation>
    <scope>NUCLEOTIDE SEQUENCE [LARGE SCALE GENOMIC DNA]</scope>
    <source>
        <strain evidence="2 3">NIES-2285</strain>
    </source>
</reference>
<organism evidence="2 3">
    <name type="scientific">Klebsormidium nitens</name>
    <name type="common">Green alga</name>
    <name type="synonym">Ulothrix nitens</name>
    <dbReference type="NCBI Taxonomy" id="105231"/>
    <lineage>
        <taxon>Eukaryota</taxon>
        <taxon>Viridiplantae</taxon>
        <taxon>Streptophyta</taxon>
        <taxon>Klebsormidiophyceae</taxon>
        <taxon>Klebsormidiales</taxon>
        <taxon>Klebsormidiaceae</taxon>
        <taxon>Klebsormidium</taxon>
    </lineage>
</organism>
<evidence type="ECO:0000313" key="3">
    <source>
        <dbReference type="Proteomes" id="UP000054558"/>
    </source>
</evidence>
<proteinExistence type="predicted"/>
<feature type="region of interest" description="Disordered" evidence="1">
    <location>
        <begin position="1"/>
        <end position="26"/>
    </location>
</feature>
<gene>
    <name evidence="2" type="ORF">KFL_000130070</name>
</gene>
<accession>A0A1Y1HIU1</accession>
<evidence type="ECO:0000256" key="1">
    <source>
        <dbReference type="SAM" id="MobiDB-lite"/>
    </source>
</evidence>
<sequence length="269" mass="29422">MAAPRGTSFSLAPMDEQRSARAESEGKATIRLKQRLLRAEMLIRMITRLRLANGQLQGTGREEVLVVGFEQKGDVAIVILGETTGYTRKCDEDLSCKLMPALMDCLPKVFHRFHSSLSPSEEISMTESFNRLIRLGRVGYSVLGITDALRQVLLAGKKPGPPGSLLEAVAHEIAPLLAAATGIPSRAHEWEAVEEGCEEPVTFPRATRRCSSLRIARLEKLSVGVGVQVEEKTGVRVTPATVSIFRKQMWMVGLANPNLELAASTMVDE</sequence>
<keyword evidence="3" id="KW-1185">Reference proteome</keyword>
<dbReference type="AlphaFoldDB" id="A0A1Y1HIU1"/>
<name>A0A1Y1HIU1_KLENI</name>
<feature type="compositionally biased region" description="Basic and acidic residues" evidence="1">
    <location>
        <begin position="15"/>
        <end position="26"/>
    </location>
</feature>
<evidence type="ECO:0000313" key="2">
    <source>
        <dbReference type="EMBL" id="GAQ78425.1"/>
    </source>
</evidence>
<dbReference type="Proteomes" id="UP000054558">
    <property type="component" value="Unassembled WGS sequence"/>
</dbReference>